<dbReference type="Proteomes" id="UP000279962">
    <property type="component" value="Chromosome"/>
</dbReference>
<dbReference type="EMBL" id="CP033133">
    <property type="protein sequence ID" value="AYO53453.1"/>
    <property type="molecule type" value="Genomic_DNA"/>
</dbReference>
<protein>
    <submittedName>
        <fullName evidence="2">Uncharacterized protein</fullName>
    </submittedName>
</protein>
<evidence type="ECO:0000313" key="3">
    <source>
        <dbReference type="Proteomes" id="UP000279962"/>
    </source>
</evidence>
<gene>
    <name evidence="2" type="ORF">CDG68_07230</name>
</gene>
<organism evidence="2 3">
    <name type="scientific">Acinetobacter wuhouensis</name>
    <dbReference type="NCBI Taxonomy" id="1879050"/>
    <lineage>
        <taxon>Bacteria</taxon>
        <taxon>Pseudomonadati</taxon>
        <taxon>Pseudomonadota</taxon>
        <taxon>Gammaproteobacteria</taxon>
        <taxon>Moraxellales</taxon>
        <taxon>Moraxellaceae</taxon>
        <taxon>Acinetobacter</taxon>
    </lineage>
</organism>
<feature type="signal peptide" evidence="1">
    <location>
        <begin position="1"/>
        <end position="18"/>
    </location>
</feature>
<name>A0A3G2SZX1_9GAMM</name>
<accession>A0A3G2SZX1</accession>
<sequence length="162" mass="18198">MNKNILIFLGFFTLSAHAQINSPFLQLQAEVQKTLADPTDIISQGSDKLSNNEHLQMWIKKAPEDDLSPSIKAFIIYGYTQKDQNLEITNYMKGHSYLDCQNKKTAMRSGLVLAKNGEGKVDYENSTLVWKSKNLTGQAGKDFLNFYNQLCPSASLISQTNN</sequence>
<evidence type="ECO:0000256" key="1">
    <source>
        <dbReference type="SAM" id="SignalP"/>
    </source>
</evidence>
<proteinExistence type="predicted"/>
<dbReference type="AlphaFoldDB" id="A0A3G2SZX1"/>
<keyword evidence="1" id="KW-0732">Signal</keyword>
<feature type="chain" id="PRO_5018307961" evidence="1">
    <location>
        <begin position="19"/>
        <end position="162"/>
    </location>
</feature>
<evidence type="ECO:0000313" key="2">
    <source>
        <dbReference type="EMBL" id="AYO53453.1"/>
    </source>
</evidence>
<dbReference type="RefSeq" id="WP_122071893.1">
    <property type="nucleotide sequence ID" value="NZ_CP033133.1"/>
</dbReference>
<reference evidence="2 3" key="1">
    <citation type="submission" date="2018-10" db="EMBL/GenBank/DDBJ databases">
        <title>The complete genome of Acinetobacter wuhouensis strain WCHAW010062.</title>
        <authorList>
            <person name="Hu Y."/>
            <person name="Long H."/>
            <person name="Feng Y."/>
            <person name="Zong Z."/>
        </authorList>
    </citation>
    <scope>NUCLEOTIDE SEQUENCE [LARGE SCALE GENOMIC DNA]</scope>
    <source>
        <strain evidence="2 3">WCHAW010062</strain>
    </source>
</reference>